<feature type="signal peptide" evidence="9">
    <location>
        <begin position="1"/>
        <end position="26"/>
    </location>
</feature>
<evidence type="ECO:0000256" key="2">
    <source>
        <dbReference type="ARBA" id="ARBA00022670"/>
    </source>
</evidence>
<dbReference type="CDD" id="cd02248">
    <property type="entry name" value="Peptidase_C1A"/>
    <property type="match status" value="1"/>
</dbReference>
<dbReference type="InterPro" id="IPR037277">
    <property type="entry name" value="Granulin_sf"/>
</dbReference>
<dbReference type="SUPFAM" id="SSF54001">
    <property type="entry name" value="Cysteine proteinases"/>
    <property type="match status" value="1"/>
</dbReference>
<keyword evidence="7" id="KW-0325">Glycoprotein</keyword>
<dbReference type="InterPro" id="IPR013128">
    <property type="entry name" value="Peptidase_C1A"/>
</dbReference>
<evidence type="ECO:0000259" key="11">
    <source>
        <dbReference type="SMART" id="SM00645"/>
    </source>
</evidence>
<evidence type="ECO:0000313" key="13">
    <source>
        <dbReference type="EMBL" id="CAD1823130.1"/>
    </source>
</evidence>
<evidence type="ECO:0000256" key="6">
    <source>
        <dbReference type="ARBA" id="ARBA00023157"/>
    </source>
</evidence>
<keyword evidence="2" id="KW-0645">Protease</keyword>
<evidence type="ECO:0000256" key="3">
    <source>
        <dbReference type="ARBA" id="ARBA00022729"/>
    </source>
</evidence>
<keyword evidence="3 9" id="KW-0732">Signal</keyword>
<evidence type="ECO:0000256" key="5">
    <source>
        <dbReference type="ARBA" id="ARBA00022807"/>
    </source>
</evidence>
<dbReference type="InterPro" id="IPR000169">
    <property type="entry name" value="Pept_cys_AS"/>
</dbReference>
<dbReference type="SMART" id="SM00645">
    <property type="entry name" value="Pept_C1"/>
    <property type="match status" value="1"/>
</dbReference>
<keyword evidence="6" id="KW-1015">Disulfide bond</keyword>
<dbReference type="SUPFAM" id="SSF57277">
    <property type="entry name" value="Granulin repeat"/>
    <property type="match status" value="1"/>
</dbReference>
<dbReference type="InterPro" id="IPR039417">
    <property type="entry name" value="Peptidase_C1A_papain-like"/>
</dbReference>
<dbReference type="Gene3D" id="3.90.70.10">
    <property type="entry name" value="Cysteine proteinases"/>
    <property type="match status" value="2"/>
</dbReference>
<evidence type="ECO:0000259" key="10">
    <source>
        <dbReference type="SMART" id="SM00277"/>
    </source>
</evidence>
<evidence type="ECO:0000256" key="9">
    <source>
        <dbReference type="SAM" id="SignalP"/>
    </source>
</evidence>
<dbReference type="Gene3D" id="2.10.25.160">
    <property type="entry name" value="Granulin"/>
    <property type="match status" value="1"/>
</dbReference>
<feature type="compositionally biased region" description="Pro residues" evidence="8">
    <location>
        <begin position="292"/>
        <end position="309"/>
    </location>
</feature>
<evidence type="ECO:0000256" key="4">
    <source>
        <dbReference type="ARBA" id="ARBA00022801"/>
    </source>
</evidence>
<dbReference type="GO" id="GO:0008234">
    <property type="term" value="F:cysteine-type peptidase activity"/>
    <property type="evidence" value="ECO:0007669"/>
    <property type="project" value="UniProtKB-KW"/>
</dbReference>
<dbReference type="Pfam" id="PF00396">
    <property type="entry name" value="Granulin"/>
    <property type="match status" value="1"/>
</dbReference>
<sequence length="411" mass="44581">MAHSHLLILVLFVSVSIFAFTAGAAASDMSIIAYNAAHGVRGVGVDRSEEEMRHLYEDWLSRHGKAYNALGEKDRRFEIFKDNVRFVDAHNNGDDASTFRLGLNRFADLTNEEFRALYLGRKGERRMRSGPEGNGNVTGRYRYVEGEDLPASVDWRGNGAVTAVKDQGSCGSCWAFSTIGAVEGINQIVTGELISLSEQELVDCDTTENQGAADYPYKAVDGKCDMNRKNAKVVTIDGYEDVPANDEKALQKAVAHQPVSVAIEAGGRAFQLYESGIFTGLCGTDLDHGPEPPKPGPSPPKPTPSPPPAPVVPTTCDNFYSCPSSTTCCCIYGLRNYCLAWGCCPIQSATCCEDHYSCCPPDYPVCNIKRGTCQMSKDNPLGVRALARTPAKPFWAYTGADDDREKSGSPA</sequence>
<dbReference type="InterPro" id="IPR038765">
    <property type="entry name" value="Papain-like_cys_pep_sf"/>
</dbReference>
<feature type="region of interest" description="Disordered" evidence="8">
    <location>
        <begin position="288"/>
        <end position="309"/>
    </location>
</feature>
<dbReference type="PROSITE" id="PS00139">
    <property type="entry name" value="THIOL_PROTEASE_CYS"/>
    <property type="match status" value="1"/>
</dbReference>
<feature type="domain" description="Granulins" evidence="10">
    <location>
        <begin position="316"/>
        <end position="373"/>
    </location>
</feature>
<evidence type="ECO:0000259" key="12">
    <source>
        <dbReference type="SMART" id="SM00848"/>
    </source>
</evidence>
<feature type="chain" id="PRO_5027868325" evidence="9">
    <location>
        <begin position="27"/>
        <end position="411"/>
    </location>
</feature>
<name>A0A6V7NX38_ANACO</name>
<dbReference type="FunFam" id="2.10.25.160:FF:000002">
    <property type="entry name" value="Cysteine protease 1"/>
    <property type="match status" value="1"/>
</dbReference>
<dbReference type="AlphaFoldDB" id="A0A6V7NX38"/>
<dbReference type="Pfam" id="PF00112">
    <property type="entry name" value="Peptidase_C1"/>
    <property type="match status" value="2"/>
</dbReference>
<dbReference type="GO" id="GO:0006508">
    <property type="term" value="P:proteolysis"/>
    <property type="evidence" value="ECO:0007669"/>
    <property type="project" value="UniProtKB-KW"/>
</dbReference>
<dbReference type="Gene3D" id="1.10.287.2250">
    <property type="match status" value="1"/>
</dbReference>
<dbReference type="Pfam" id="PF08246">
    <property type="entry name" value="Inhibitor_I29"/>
    <property type="match status" value="1"/>
</dbReference>
<organism evidence="13">
    <name type="scientific">Ananas comosus var. bracteatus</name>
    <name type="common">red pineapple</name>
    <dbReference type="NCBI Taxonomy" id="296719"/>
    <lineage>
        <taxon>Eukaryota</taxon>
        <taxon>Viridiplantae</taxon>
        <taxon>Streptophyta</taxon>
        <taxon>Embryophyta</taxon>
        <taxon>Tracheophyta</taxon>
        <taxon>Spermatophyta</taxon>
        <taxon>Magnoliopsida</taxon>
        <taxon>Liliopsida</taxon>
        <taxon>Poales</taxon>
        <taxon>Bromeliaceae</taxon>
        <taxon>Bromelioideae</taxon>
        <taxon>Ananas</taxon>
    </lineage>
</organism>
<evidence type="ECO:0000256" key="8">
    <source>
        <dbReference type="SAM" id="MobiDB-lite"/>
    </source>
</evidence>
<feature type="domain" description="Peptidase C1A papain C-terminal" evidence="11">
    <location>
        <begin position="149"/>
        <end position="301"/>
    </location>
</feature>
<reference evidence="13" key="1">
    <citation type="submission" date="2020-07" db="EMBL/GenBank/DDBJ databases">
        <authorList>
            <person name="Lin J."/>
        </authorList>
    </citation>
    <scope>NUCLEOTIDE SEQUENCE</scope>
</reference>
<keyword evidence="4" id="KW-0378">Hydrolase</keyword>
<dbReference type="PANTHER" id="PTHR12411">
    <property type="entry name" value="CYSTEINE PROTEASE FAMILY C1-RELATED"/>
    <property type="match status" value="1"/>
</dbReference>
<dbReference type="SMART" id="SM00277">
    <property type="entry name" value="GRAN"/>
    <property type="match status" value="1"/>
</dbReference>
<dbReference type="InterPro" id="IPR000118">
    <property type="entry name" value="Granulin"/>
</dbReference>
<evidence type="ECO:0000256" key="7">
    <source>
        <dbReference type="ARBA" id="ARBA00023180"/>
    </source>
</evidence>
<dbReference type="EMBL" id="LR862142">
    <property type="protein sequence ID" value="CAD1823130.1"/>
    <property type="molecule type" value="Genomic_DNA"/>
</dbReference>
<comment type="similarity">
    <text evidence="1">Belongs to the peptidase C1 family.</text>
</comment>
<dbReference type="InterPro" id="IPR013201">
    <property type="entry name" value="Prot_inhib_I29"/>
</dbReference>
<gene>
    <name evidence="13" type="ORF">CB5_LOCUS6341</name>
</gene>
<feature type="domain" description="Cathepsin propeptide inhibitor" evidence="12">
    <location>
        <begin position="56"/>
        <end position="114"/>
    </location>
</feature>
<keyword evidence="5" id="KW-0788">Thiol protease</keyword>
<protein>
    <submittedName>
        <fullName evidence="13">Uncharacterized protein</fullName>
    </submittedName>
</protein>
<proteinExistence type="inferred from homology"/>
<evidence type="ECO:0000256" key="1">
    <source>
        <dbReference type="ARBA" id="ARBA00008455"/>
    </source>
</evidence>
<dbReference type="InterPro" id="IPR000668">
    <property type="entry name" value="Peptidase_C1A_C"/>
</dbReference>
<dbReference type="SMART" id="SM00848">
    <property type="entry name" value="Inhibitor_I29"/>
    <property type="match status" value="1"/>
</dbReference>
<accession>A0A6V7NX38</accession>